<dbReference type="KEGG" id="arue:QQX03_10850"/>
<feature type="modified residue" description="4-aspartylphosphate" evidence="4">
    <location>
        <position position="49"/>
    </location>
</feature>
<dbReference type="Gene3D" id="1.10.10.10">
    <property type="entry name" value="Winged helix-like DNA-binding domain superfamily/Winged helix DNA-binding domain"/>
    <property type="match status" value="1"/>
</dbReference>
<evidence type="ECO:0000259" key="6">
    <source>
        <dbReference type="PROSITE" id="PS50110"/>
    </source>
</evidence>
<keyword evidence="3 5" id="KW-0238">DNA-binding</keyword>
<evidence type="ECO:0000256" key="3">
    <source>
        <dbReference type="ARBA" id="ARBA00023125"/>
    </source>
</evidence>
<evidence type="ECO:0000256" key="5">
    <source>
        <dbReference type="PROSITE-ProRule" id="PRU01091"/>
    </source>
</evidence>
<dbReference type="InterPro" id="IPR011006">
    <property type="entry name" value="CheY-like_superfamily"/>
</dbReference>
<proteinExistence type="predicted"/>
<feature type="DNA-binding region" description="OmpR/PhoB-type" evidence="5">
    <location>
        <begin position="124"/>
        <end position="222"/>
    </location>
</feature>
<dbReference type="SUPFAM" id="SSF46894">
    <property type="entry name" value="C-terminal effector domain of the bipartite response regulators"/>
    <property type="match status" value="1"/>
</dbReference>
<name>A0A9Y2B8S8_9SPHN</name>
<dbReference type="SMART" id="SM00862">
    <property type="entry name" value="Trans_reg_C"/>
    <property type="match status" value="1"/>
</dbReference>
<feature type="domain" description="OmpR/PhoB-type" evidence="7">
    <location>
        <begin position="124"/>
        <end position="222"/>
    </location>
</feature>
<dbReference type="Pfam" id="PF00072">
    <property type="entry name" value="Response_reg"/>
    <property type="match status" value="1"/>
</dbReference>
<dbReference type="Gene3D" id="3.40.50.2300">
    <property type="match status" value="1"/>
</dbReference>
<dbReference type="GO" id="GO:0006355">
    <property type="term" value="P:regulation of DNA-templated transcription"/>
    <property type="evidence" value="ECO:0007669"/>
    <property type="project" value="InterPro"/>
</dbReference>
<evidence type="ECO:0000256" key="4">
    <source>
        <dbReference type="PROSITE-ProRule" id="PRU00169"/>
    </source>
</evidence>
<sequence length="226" mass="25674">MSVVKILLTHPDADEFEPFAHDDAQYEFSKITSRAPSQIFEGPIWIFIDWVLDDLAGLELCRRLRADPQTAGAHITMVLNDDDFAARKRALDAGADDYMSGPIDRRAVLDRIFALKPMAANYTTEKLDYGALTINLPAYRAYWRDEPIDVSPNEFRLLRFLAENANRTLSRPEIMSGLGKKEEMIDERTVDVWIGRLRKAIKAAGGGNPLRTVRSIGYVFDLELRR</sequence>
<dbReference type="EMBL" id="CP127221">
    <property type="protein sequence ID" value="WIW95428.1"/>
    <property type="molecule type" value="Genomic_DNA"/>
</dbReference>
<dbReference type="InterPro" id="IPR001789">
    <property type="entry name" value="Sig_transdc_resp-reg_receiver"/>
</dbReference>
<keyword evidence="9" id="KW-1185">Reference proteome</keyword>
<dbReference type="InterPro" id="IPR039420">
    <property type="entry name" value="WalR-like"/>
</dbReference>
<dbReference type="GO" id="GO:0000976">
    <property type="term" value="F:transcription cis-regulatory region binding"/>
    <property type="evidence" value="ECO:0007669"/>
    <property type="project" value="TreeGrafter"/>
</dbReference>
<dbReference type="Pfam" id="PF00486">
    <property type="entry name" value="Trans_reg_C"/>
    <property type="match status" value="1"/>
</dbReference>
<dbReference type="AlphaFoldDB" id="A0A9Y2B8S8"/>
<evidence type="ECO:0000313" key="8">
    <source>
        <dbReference type="EMBL" id="WIW95428.1"/>
    </source>
</evidence>
<evidence type="ECO:0000256" key="1">
    <source>
        <dbReference type="ARBA" id="ARBA00022553"/>
    </source>
</evidence>
<dbReference type="InterPro" id="IPR001867">
    <property type="entry name" value="OmpR/PhoB-type_DNA-bd"/>
</dbReference>
<dbReference type="GO" id="GO:0000156">
    <property type="term" value="F:phosphorelay response regulator activity"/>
    <property type="evidence" value="ECO:0007669"/>
    <property type="project" value="TreeGrafter"/>
</dbReference>
<reference evidence="8 9" key="1">
    <citation type="submission" date="2023-06" db="EMBL/GenBank/DDBJ databases">
        <title>Altererythrobacter rubellus NBRC 112769 genome.</title>
        <authorList>
            <person name="Zhang K."/>
        </authorList>
    </citation>
    <scope>NUCLEOTIDE SEQUENCE [LARGE SCALE GENOMIC DNA]</scope>
    <source>
        <strain evidence="8 9">NBRC 112769</strain>
    </source>
</reference>
<evidence type="ECO:0000259" key="7">
    <source>
        <dbReference type="PROSITE" id="PS51755"/>
    </source>
</evidence>
<dbReference type="InterPro" id="IPR016032">
    <property type="entry name" value="Sig_transdc_resp-reg_C-effctor"/>
</dbReference>
<dbReference type="SUPFAM" id="SSF52172">
    <property type="entry name" value="CheY-like"/>
    <property type="match status" value="1"/>
</dbReference>
<dbReference type="GO" id="GO:0032993">
    <property type="term" value="C:protein-DNA complex"/>
    <property type="evidence" value="ECO:0007669"/>
    <property type="project" value="TreeGrafter"/>
</dbReference>
<gene>
    <name evidence="8" type="ORF">QQX03_10850</name>
</gene>
<keyword evidence="2" id="KW-0902">Two-component regulatory system</keyword>
<organism evidence="8 9">
    <name type="scientific">Altererythrobacter rubellus</name>
    <dbReference type="NCBI Taxonomy" id="2173831"/>
    <lineage>
        <taxon>Bacteria</taxon>
        <taxon>Pseudomonadati</taxon>
        <taxon>Pseudomonadota</taxon>
        <taxon>Alphaproteobacteria</taxon>
        <taxon>Sphingomonadales</taxon>
        <taxon>Erythrobacteraceae</taxon>
        <taxon>Altererythrobacter</taxon>
    </lineage>
</organism>
<dbReference type="PROSITE" id="PS50110">
    <property type="entry name" value="RESPONSE_REGULATORY"/>
    <property type="match status" value="1"/>
</dbReference>
<dbReference type="PROSITE" id="PS51755">
    <property type="entry name" value="OMPR_PHOB"/>
    <property type="match status" value="1"/>
</dbReference>
<dbReference type="Proteomes" id="UP001231445">
    <property type="component" value="Chromosome"/>
</dbReference>
<protein>
    <submittedName>
        <fullName evidence="8">Response regulator transcription factor</fullName>
    </submittedName>
</protein>
<dbReference type="InterPro" id="IPR036388">
    <property type="entry name" value="WH-like_DNA-bd_sf"/>
</dbReference>
<dbReference type="CDD" id="cd00383">
    <property type="entry name" value="trans_reg_C"/>
    <property type="match status" value="1"/>
</dbReference>
<keyword evidence="1 4" id="KW-0597">Phosphoprotein</keyword>
<dbReference type="PANTHER" id="PTHR48111:SF40">
    <property type="entry name" value="PHOSPHATE REGULON TRANSCRIPTIONAL REGULATORY PROTEIN PHOB"/>
    <property type="match status" value="1"/>
</dbReference>
<evidence type="ECO:0000313" key="9">
    <source>
        <dbReference type="Proteomes" id="UP001231445"/>
    </source>
</evidence>
<accession>A0A9Y2B8S8</accession>
<dbReference type="PANTHER" id="PTHR48111">
    <property type="entry name" value="REGULATOR OF RPOS"/>
    <property type="match status" value="1"/>
</dbReference>
<feature type="domain" description="Response regulatory" evidence="6">
    <location>
        <begin position="1"/>
        <end position="116"/>
    </location>
</feature>
<dbReference type="RefSeq" id="WP_285975743.1">
    <property type="nucleotide sequence ID" value="NZ_CP127221.1"/>
</dbReference>
<evidence type="ECO:0000256" key="2">
    <source>
        <dbReference type="ARBA" id="ARBA00023012"/>
    </source>
</evidence>
<dbReference type="GO" id="GO:0005829">
    <property type="term" value="C:cytosol"/>
    <property type="evidence" value="ECO:0007669"/>
    <property type="project" value="TreeGrafter"/>
</dbReference>